<sequence length="567" mass="66462">MALINKFFPSVNRIEYRPDASPEDSMVFRHYNPNETVHDRTMEEWLRFSPCYFNMFRYFGTDDHYGYRTHIRPWDEGYSWTAKHNGRTNYDMGSKYMDKSTYDMGGKYMDKSTYDVGKRSMSPHRAYDDVRKGRINPPIPLSYCGYDDRKGRSWENGSRSLSNYKRRMQAAFEFFSKLGVRYYSASDRDFAPEGENWEETNSMLEETTNMACNLQQHSGMRPLYFAADLFSHPRYMNGAATNPDFHVFAYACAQVKQAMDMAKRLQAENFVFFHPRDGYQNPLQRQIYRDIQHLGHLYRMAAQYKDKIGYKGHLLIQPKPFDPLRHQYESDAMSTMQMLQHFGMEKSYKLYVKPAWSRMMGRPYYHDVYMASTFSMLGLVDAADSYPEVNGTSDICSVNVHDATIVMKCYMEQKTRSYKSGNEYGYGGFTLSCRVHRESFEPRDMFHGMILTMDTYACALKNAARMLSDGCFARNLHQRYISYKSGFGDKLDKGSTSFEECEEYIRSPGDVQVHSSRHEQHEQMFNYYVYPSVKYSDGYSGRMLGSSWKSTERLQYETAIEISRDSK</sequence>
<evidence type="ECO:0000256" key="7">
    <source>
        <dbReference type="ARBA" id="ARBA00033659"/>
    </source>
</evidence>
<dbReference type="AlphaFoldDB" id="A0AAV2SQQ7"/>
<reference evidence="9 10" key="1">
    <citation type="submission" date="2024-05" db="EMBL/GenBank/DDBJ databases">
        <authorList>
            <person name="Wallberg A."/>
        </authorList>
    </citation>
    <scope>NUCLEOTIDE SEQUENCE [LARGE SCALE GENOMIC DNA]</scope>
</reference>
<proteinExistence type="inferred from homology"/>
<dbReference type="GO" id="GO:0046872">
    <property type="term" value="F:metal ion binding"/>
    <property type="evidence" value="ECO:0007669"/>
    <property type="project" value="UniProtKB-KW"/>
</dbReference>
<evidence type="ECO:0000256" key="5">
    <source>
        <dbReference type="ARBA" id="ARBA00023235"/>
    </source>
</evidence>
<dbReference type="PANTHER" id="PTHR48408">
    <property type="match status" value="1"/>
</dbReference>
<dbReference type="InterPro" id="IPR001998">
    <property type="entry name" value="Xylose_isomerase"/>
</dbReference>
<dbReference type="InterPro" id="IPR036237">
    <property type="entry name" value="Xyl_isomerase-like_sf"/>
</dbReference>
<dbReference type="PROSITE" id="PS51415">
    <property type="entry name" value="XYLOSE_ISOMERASE"/>
    <property type="match status" value="1"/>
</dbReference>
<accession>A0AAV2SQQ7</accession>
<comment type="similarity">
    <text evidence="1 8">Belongs to the xylose isomerase family.</text>
</comment>
<evidence type="ECO:0000256" key="3">
    <source>
        <dbReference type="ARBA" id="ARBA00022629"/>
    </source>
</evidence>
<dbReference type="Proteomes" id="UP001497623">
    <property type="component" value="Unassembled WGS sequence"/>
</dbReference>
<protein>
    <recommendedName>
        <fullName evidence="2 8">Xylose isomerase</fullName>
        <ecNumber evidence="2 8">5.3.1.5</ecNumber>
    </recommendedName>
</protein>
<comment type="caution">
    <text evidence="9">The sequence shown here is derived from an EMBL/GenBank/DDBJ whole genome shotgun (WGS) entry which is preliminary data.</text>
</comment>
<dbReference type="PRINTS" id="PR00688">
    <property type="entry name" value="XYLOSISMRASE"/>
</dbReference>
<keyword evidence="5 8" id="KW-0413">Isomerase</keyword>
<evidence type="ECO:0000256" key="2">
    <source>
        <dbReference type="ARBA" id="ARBA00011958"/>
    </source>
</evidence>
<evidence type="ECO:0000256" key="6">
    <source>
        <dbReference type="ARBA" id="ARBA00023277"/>
    </source>
</evidence>
<name>A0AAV2SQQ7_MEGNR</name>
<keyword evidence="10" id="KW-1185">Reference proteome</keyword>
<keyword evidence="4 8" id="KW-0479">Metal-binding</keyword>
<dbReference type="Gene3D" id="3.20.20.150">
    <property type="entry name" value="Divalent-metal-dependent TIM barrel enzymes"/>
    <property type="match status" value="2"/>
</dbReference>
<dbReference type="HAMAP" id="MF_00455">
    <property type="entry name" value="Xylose_isom_A"/>
    <property type="match status" value="1"/>
</dbReference>
<organism evidence="9 10">
    <name type="scientific">Meganyctiphanes norvegica</name>
    <name type="common">Northern krill</name>
    <name type="synonym">Thysanopoda norvegica</name>
    <dbReference type="NCBI Taxonomy" id="48144"/>
    <lineage>
        <taxon>Eukaryota</taxon>
        <taxon>Metazoa</taxon>
        <taxon>Ecdysozoa</taxon>
        <taxon>Arthropoda</taxon>
        <taxon>Crustacea</taxon>
        <taxon>Multicrustacea</taxon>
        <taxon>Malacostraca</taxon>
        <taxon>Eumalacostraca</taxon>
        <taxon>Eucarida</taxon>
        <taxon>Euphausiacea</taxon>
        <taxon>Euphausiidae</taxon>
        <taxon>Meganyctiphanes</taxon>
    </lineage>
</organism>
<evidence type="ECO:0000313" key="10">
    <source>
        <dbReference type="Proteomes" id="UP001497623"/>
    </source>
</evidence>
<dbReference type="EC" id="5.3.1.5" evidence="2 8"/>
<gene>
    <name evidence="9" type="ORF">MNOR_LOCUS40539</name>
</gene>
<dbReference type="SUPFAM" id="SSF51658">
    <property type="entry name" value="Xylose isomerase-like"/>
    <property type="match status" value="2"/>
</dbReference>
<evidence type="ECO:0000256" key="4">
    <source>
        <dbReference type="ARBA" id="ARBA00022723"/>
    </source>
</evidence>
<dbReference type="GO" id="GO:0042732">
    <property type="term" value="P:D-xylose metabolic process"/>
    <property type="evidence" value="ECO:0007669"/>
    <property type="project" value="UniProtKB-KW"/>
</dbReference>
<comment type="catalytic activity">
    <reaction evidence="7 8">
        <text>alpha-D-xylose = alpha-D-xylulofuranose</text>
        <dbReference type="Rhea" id="RHEA:22816"/>
        <dbReference type="ChEBI" id="CHEBI:28518"/>
        <dbReference type="ChEBI" id="CHEBI:188998"/>
        <dbReference type="EC" id="5.3.1.5"/>
    </reaction>
</comment>
<dbReference type="GO" id="GO:0009045">
    <property type="term" value="F:xylose isomerase activity"/>
    <property type="evidence" value="ECO:0007669"/>
    <property type="project" value="UniProtKB-EC"/>
</dbReference>
<dbReference type="EMBL" id="CAXKWB010125778">
    <property type="protein sequence ID" value="CAL4239568.1"/>
    <property type="molecule type" value="Genomic_DNA"/>
</dbReference>
<evidence type="ECO:0000313" key="9">
    <source>
        <dbReference type="EMBL" id="CAL4239568.1"/>
    </source>
</evidence>
<keyword evidence="3 8" id="KW-0859">Xylose metabolism</keyword>
<evidence type="ECO:0000256" key="8">
    <source>
        <dbReference type="RuleBase" id="RU000609"/>
    </source>
</evidence>
<dbReference type="PANTHER" id="PTHR48408:SF1">
    <property type="entry name" value="XYLOSE ISOMERASE"/>
    <property type="match status" value="1"/>
</dbReference>
<keyword evidence="6 8" id="KW-0119">Carbohydrate metabolism</keyword>
<evidence type="ECO:0000256" key="1">
    <source>
        <dbReference type="ARBA" id="ARBA00005765"/>
    </source>
</evidence>